<dbReference type="Proteomes" id="UP000663722">
    <property type="component" value="Chromosome"/>
</dbReference>
<accession>A0A975BJJ0</accession>
<protein>
    <submittedName>
        <fullName evidence="1">Uncharacterized protein</fullName>
    </submittedName>
</protein>
<name>A0A975BJJ0_9BACT</name>
<dbReference type="AlphaFoldDB" id="A0A975BJJ0"/>
<reference evidence="1" key="1">
    <citation type="journal article" date="2021" name="Microb. Physiol.">
        <title>Proteogenomic Insights into the Physiology of Marine, Sulfate-Reducing, Filamentous Desulfonema limicola and Desulfonema magnum.</title>
        <authorList>
            <person name="Schnaars V."/>
            <person name="Wohlbrand L."/>
            <person name="Scheve S."/>
            <person name="Hinrichs C."/>
            <person name="Reinhardt R."/>
            <person name="Rabus R."/>
        </authorList>
    </citation>
    <scope>NUCLEOTIDE SEQUENCE</scope>
    <source>
        <strain evidence="1">4be13</strain>
    </source>
</reference>
<dbReference type="KEGG" id="dmm:dnm_023410"/>
<proteinExistence type="predicted"/>
<evidence type="ECO:0000313" key="2">
    <source>
        <dbReference type="Proteomes" id="UP000663722"/>
    </source>
</evidence>
<keyword evidence="2" id="KW-1185">Reference proteome</keyword>
<gene>
    <name evidence="1" type="ORF">dnm_023410</name>
</gene>
<organism evidence="1 2">
    <name type="scientific">Desulfonema magnum</name>
    <dbReference type="NCBI Taxonomy" id="45655"/>
    <lineage>
        <taxon>Bacteria</taxon>
        <taxon>Pseudomonadati</taxon>
        <taxon>Thermodesulfobacteriota</taxon>
        <taxon>Desulfobacteria</taxon>
        <taxon>Desulfobacterales</taxon>
        <taxon>Desulfococcaceae</taxon>
        <taxon>Desulfonema</taxon>
    </lineage>
</organism>
<sequence length="48" mass="5493">MKKGVFRVGIALFGIKKGVMGFCFLKSPAYRFSFRIWCYKSGRGLSPR</sequence>
<evidence type="ECO:0000313" key="1">
    <source>
        <dbReference type="EMBL" id="QTA86319.1"/>
    </source>
</evidence>
<dbReference type="EMBL" id="CP061800">
    <property type="protein sequence ID" value="QTA86319.1"/>
    <property type="molecule type" value="Genomic_DNA"/>
</dbReference>